<evidence type="ECO:0000313" key="3">
    <source>
        <dbReference type="Proteomes" id="UP000250235"/>
    </source>
</evidence>
<dbReference type="PANTHER" id="PTHR34278">
    <property type="entry name" value="PROTEIN THI031, PUTATIVE-RELATED"/>
    <property type="match status" value="1"/>
</dbReference>
<keyword evidence="3" id="KW-1185">Reference proteome</keyword>
<dbReference type="Proteomes" id="UP000250235">
    <property type="component" value="Unassembled WGS sequence"/>
</dbReference>
<dbReference type="InterPro" id="IPR018247">
    <property type="entry name" value="EF_Hand_1_Ca_BS"/>
</dbReference>
<dbReference type="EMBL" id="KV020119">
    <property type="protein sequence ID" value="KZV15160.1"/>
    <property type="molecule type" value="Genomic_DNA"/>
</dbReference>
<evidence type="ECO:0000256" key="1">
    <source>
        <dbReference type="SAM" id="MobiDB-lite"/>
    </source>
</evidence>
<dbReference type="OrthoDB" id="663108at2759"/>
<reference evidence="2 3" key="1">
    <citation type="journal article" date="2015" name="Proc. Natl. Acad. Sci. U.S.A.">
        <title>The resurrection genome of Boea hygrometrica: A blueprint for survival of dehydration.</title>
        <authorList>
            <person name="Xiao L."/>
            <person name="Yang G."/>
            <person name="Zhang L."/>
            <person name="Yang X."/>
            <person name="Zhao S."/>
            <person name="Ji Z."/>
            <person name="Zhou Q."/>
            <person name="Hu M."/>
            <person name="Wang Y."/>
            <person name="Chen M."/>
            <person name="Xu Y."/>
            <person name="Jin H."/>
            <person name="Xiao X."/>
            <person name="Hu G."/>
            <person name="Bao F."/>
            <person name="Hu Y."/>
            <person name="Wan P."/>
            <person name="Li L."/>
            <person name="Deng X."/>
            <person name="Kuang T."/>
            <person name="Xiang C."/>
            <person name="Zhu J.K."/>
            <person name="Oliver M.J."/>
            <person name="He Y."/>
        </authorList>
    </citation>
    <scope>NUCLEOTIDE SEQUENCE [LARGE SCALE GENOMIC DNA]</scope>
    <source>
        <strain evidence="3">cv. XS01</strain>
    </source>
</reference>
<organism evidence="2 3">
    <name type="scientific">Dorcoceras hygrometricum</name>
    <dbReference type="NCBI Taxonomy" id="472368"/>
    <lineage>
        <taxon>Eukaryota</taxon>
        <taxon>Viridiplantae</taxon>
        <taxon>Streptophyta</taxon>
        <taxon>Embryophyta</taxon>
        <taxon>Tracheophyta</taxon>
        <taxon>Spermatophyta</taxon>
        <taxon>Magnoliopsida</taxon>
        <taxon>eudicotyledons</taxon>
        <taxon>Gunneridae</taxon>
        <taxon>Pentapetalae</taxon>
        <taxon>asterids</taxon>
        <taxon>lamiids</taxon>
        <taxon>Lamiales</taxon>
        <taxon>Gesneriaceae</taxon>
        <taxon>Didymocarpoideae</taxon>
        <taxon>Trichosporeae</taxon>
        <taxon>Loxocarpinae</taxon>
        <taxon>Dorcoceras</taxon>
    </lineage>
</organism>
<feature type="region of interest" description="Disordered" evidence="1">
    <location>
        <begin position="36"/>
        <end position="56"/>
    </location>
</feature>
<name>A0A2Z7A887_9LAMI</name>
<proteinExistence type="predicted"/>
<protein>
    <submittedName>
        <fullName evidence="2">Uncharacterized protein</fullName>
    </submittedName>
</protein>
<gene>
    <name evidence="2" type="ORF">F511_30246</name>
</gene>
<dbReference type="AlphaFoldDB" id="A0A2Z7A887"/>
<dbReference type="PROSITE" id="PS00018">
    <property type="entry name" value="EF_HAND_1"/>
    <property type="match status" value="1"/>
</dbReference>
<evidence type="ECO:0000313" key="2">
    <source>
        <dbReference type="EMBL" id="KZV15160.1"/>
    </source>
</evidence>
<sequence>MKREGRQHGMVRAYEMLSSPGDSRPRRRMINEVTSPPTAGLFTRVPTKPTNHSKYTGKCGRPRCRGCHSHPVCKSMDKVKGARKIRSTLEGPQGLKFYGFSACGVLSYLDLVDREYDDDHTDQQQEEDVVLRASSSLALEIEEIADGVDVVVSDDDDDGILGFCEVGLVCEQMDGDDSWCLIDEI</sequence>
<accession>A0A2Z7A887</accession>
<dbReference type="PANTHER" id="PTHR34278:SF1">
    <property type="entry name" value="PROTEIN THI031, PUTATIVE-RELATED"/>
    <property type="match status" value="1"/>
</dbReference>